<proteinExistence type="predicted"/>
<sequence>MLLFPRLNNLAPDAQLIPCAFLILLDNFTACSSLRLLATDFSVLVSA</sequence>
<gene>
    <name evidence="1" type="ORF">H0A75_04155</name>
</gene>
<reference evidence="1 2" key="1">
    <citation type="submission" date="2020-05" db="EMBL/GenBank/DDBJ databases">
        <title>Horizontal transmission and recombination maintain forever young bacterial symbiont genomes.</title>
        <authorList>
            <person name="Russell S.L."/>
            <person name="Pepper-Tunick E."/>
            <person name="Svedberg J."/>
            <person name="Byrne A."/>
            <person name="Ruelas Castillo J."/>
            <person name="Vollmers C."/>
            <person name="Beinart R.A."/>
            <person name="Corbett-Detig R."/>
        </authorList>
    </citation>
    <scope>NUCLEOTIDE SEQUENCE [LARGE SCALE GENOMIC DNA]</scope>
    <source>
        <strain evidence="1">4727-3</strain>
    </source>
</reference>
<dbReference type="EMBL" id="JACCHS010000057">
    <property type="protein sequence ID" value="NYT46924.1"/>
    <property type="molecule type" value="Genomic_DNA"/>
</dbReference>
<evidence type="ECO:0000313" key="1">
    <source>
        <dbReference type="EMBL" id="NYT46924.1"/>
    </source>
</evidence>
<dbReference type="Proteomes" id="UP000537890">
    <property type="component" value="Unassembled WGS sequence"/>
</dbReference>
<evidence type="ECO:0000313" key="2">
    <source>
        <dbReference type="Proteomes" id="UP000537890"/>
    </source>
</evidence>
<comment type="caution">
    <text evidence="1">The sequence shown here is derived from an EMBL/GenBank/DDBJ whole genome shotgun (WGS) entry which is preliminary data.</text>
</comment>
<dbReference type="AlphaFoldDB" id="A0A7Z0MNP9"/>
<accession>A0A7Z0MNP9</accession>
<name>A0A7Z0MNP9_9GAMM</name>
<organism evidence="1 2">
    <name type="scientific">Candidatus Methanofishera endochildressiae</name>
    <dbReference type="NCBI Taxonomy" id="2738884"/>
    <lineage>
        <taxon>Bacteria</taxon>
        <taxon>Pseudomonadati</taxon>
        <taxon>Pseudomonadota</taxon>
        <taxon>Gammaproteobacteria</taxon>
        <taxon>Candidatus Methanofishera</taxon>
    </lineage>
</organism>
<protein>
    <submittedName>
        <fullName evidence="1">Uncharacterized protein</fullName>
    </submittedName>
</protein>